<name>A0A167KKG7_METRR</name>
<comment type="caution">
    <text evidence="16">The sequence shown here is derived from an EMBL/GenBank/DDBJ whole genome shotgun (WGS) entry which is preliminary data.</text>
</comment>
<evidence type="ECO:0000256" key="4">
    <source>
        <dbReference type="ARBA" id="ARBA00022491"/>
    </source>
</evidence>
<keyword evidence="4 11" id="KW-0678">Repressor</keyword>
<comment type="subunit">
    <text evidence="11">Component of the SRB8-11 complex, which itself associates with the Mediator complex.</text>
</comment>
<keyword evidence="6 11" id="KW-0010">Activator</keyword>
<feature type="region of interest" description="Disordered" evidence="12">
    <location>
        <begin position="97"/>
        <end position="170"/>
    </location>
</feature>
<keyword evidence="7 11" id="KW-0804">Transcription</keyword>
<accession>A0A167KKG7</accession>
<dbReference type="InterPro" id="IPR041285">
    <property type="entry name" value="MID_MedPIWI"/>
</dbReference>
<comment type="subcellular location">
    <subcellularLocation>
        <location evidence="1 11">Nucleus</location>
    </subcellularLocation>
</comment>
<dbReference type="Proteomes" id="UP000243498">
    <property type="component" value="Unassembled WGS sequence"/>
</dbReference>
<feature type="region of interest" description="Disordered" evidence="12">
    <location>
        <begin position="631"/>
        <end position="656"/>
    </location>
</feature>
<evidence type="ECO:0000256" key="6">
    <source>
        <dbReference type="ARBA" id="ARBA00023159"/>
    </source>
</evidence>
<evidence type="ECO:0000256" key="7">
    <source>
        <dbReference type="ARBA" id="ARBA00023163"/>
    </source>
</evidence>
<dbReference type="InterPro" id="IPR009401">
    <property type="entry name" value="Med13_C"/>
</dbReference>
<feature type="region of interest" description="Disordered" evidence="12">
    <location>
        <begin position="756"/>
        <end position="831"/>
    </location>
</feature>
<evidence type="ECO:0000256" key="1">
    <source>
        <dbReference type="ARBA" id="ARBA00004123"/>
    </source>
</evidence>
<dbReference type="PANTHER" id="PTHR48249:SF3">
    <property type="entry name" value="MEDIATOR OF RNA POLYMERASE II TRANSCRIPTION SUBUNIT 13"/>
    <property type="match status" value="1"/>
</dbReference>
<keyword evidence="5 11" id="KW-0805">Transcription regulation</keyword>
<evidence type="ECO:0000259" key="14">
    <source>
        <dbReference type="Pfam" id="PF11597"/>
    </source>
</evidence>
<reference evidence="16 17" key="1">
    <citation type="journal article" date="2016" name="Genome Biol. Evol.">
        <title>Divergent and convergent evolution of fungal pathogenicity.</title>
        <authorList>
            <person name="Shang Y."/>
            <person name="Xiao G."/>
            <person name="Zheng P."/>
            <person name="Cen K."/>
            <person name="Zhan S."/>
            <person name="Wang C."/>
        </authorList>
    </citation>
    <scope>NUCLEOTIDE SEQUENCE [LARGE SCALE GENOMIC DNA]</scope>
    <source>
        <strain evidence="16 17">RCEF 4871</strain>
    </source>
</reference>
<feature type="domain" description="Mediator complex subunit Med13 C-terminal" evidence="13">
    <location>
        <begin position="1195"/>
        <end position="1501"/>
    </location>
</feature>
<evidence type="ECO:0000313" key="17">
    <source>
        <dbReference type="Proteomes" id="UP000243498"/>
    </source>
</evidence>
<keyword evidence="8 11" id="KW-0539">Nucleus</keyword>
<dbReference type="GO" id="GO:0045944">
    <property type="term" value="P:positive regulation of transcription by RNA polymerase II"/>
    <property type="evidence" value="ECO:0007669"/>
    <property type="project" value="TreeGrafter"/>
</dbReference>
<dbReference type="InterPro" id="IPR051139">
    <property type="entry name" value="Mediator_complx_sub13"/>
</dbReference>
<evidence type="ECO:0000256" key="2">
    <source>
        <dbReference type="ARBA" id="ARBA00009354"/>
    </source>
</evidence>
<feature type="domain" description="MID" evidence="15">
    <location>
        <begin position="1015"/>
        <end position="1187"/>
    </location>
</feature>
<dbReference type="GO" id="GO:0016592">
    <property type="term" value="C:mediator complex"/>
    <property type="evidence" value="ECO:0007669"/>
    <property type="project" value="InterPro"/>
</dbReference>
<evidence type="ECO:0000256" key="10">
    <source>
        <dbReference type="ARBA" id="ARBA00032008"/>
    </source>
</evidence>
<feature type="compositionally biased region" description="Polar residues" evidence="12">
    <location>
        <begin position="110"/>
        <end position="124"/>
    </location>
</feature>
<dbReference type="STRING" id="1081105.A0A167KKG7"/>
<dbReference type="OMA" id="DRCTLFG"/>
<feature type="domain" description="Mediator complex subunit Med13 N-terminal" evidence="14">
    <location>
        <begin position="8"/>
        <end position="378"/>
    </location>
</feature>
<feature type="compositionally biased region" description="Basic and acidic residues" evidence="12">
    <location>
        <begin position="633"/>
        <end position="654"/>
    </location>
</feature>
<dbReference type="InterPro" id="IPR021643">
    <property type="entry name" value="Mediator_Med13_N"/>
</dbReference>
<dbReference type="Pfam" id="PF18296">
    <property type="entry name" value="MID_MedPIWI"/>
    <property type="match status" value="1"/>
</dbReference>
<feature type="region of interest" description="Disordered" evidence="12">
    <location>
        <begin position="1360"/>
        <end position="1392"/>
    </location>
</feature>
<feature type="compositionally biased region" description="Polar residues" evidence="12">
    <location>
        <begin position="793"/>
        <end position="809"/>
    </location>
</feature>
<evidence type="ECO:0000256" key="12">
    <source>
        <dbReference type="SAM" id="MobiDB-lite"/>
    </source>
</evidence>
<dbReference type="EMBL" id="AZHC01000001">
    <property type="protein sequence ID" value="OAA51847.1"/>
    <property type="molecule type" value="Genomic_DNA"/>
</dbReference>
<feature type="region of interest" description="Disordered" evidence="12">
    <location>
        <begin position="954"/>
        <end position="973"/>
    </location>
</feature>
<evidence type="ECO:0000259" key="15">
    <source>
        <dbReference type="Pfam" id="PF18296"/>
    </source>
</evidence>
<sequence length="1512" mass="164105">MDAAEYDTNVLVVNNIASIAFRVYESSSDPSPNFGPIAIEIEKTLRDKGHIVYYDASRLGIWHFRIIGKEGSDEVSSQELDVSLSLRGYSLVVGEEGSFEPSSLPRPRPQQAQTGHTPTSSTPGASAMDQLQRHASTSTSTPGPPGSQEQETKAHSISANDTKSGQGASAPPKAYESFIIAILSTIQSAYCGRTDSIPLNYRTVLLPHDIVGSNGSLDLITEKIPTVGTLSAYLTTTGVLVVCMGISTCQGLMSYGDMLNKTPGLPGQKILAAPFGVIASSQPATQFEGGTASMAQTPNTQALSLRGAPDIHNSLWKQACLKFLQLRGVAQSSLTDCLWMNLLVSNPKLQDAKHDTKRSPMVNPTVTIPWPSPLCFSKRPVEVSSTSCVGETLLSGHEESHDPLGNARSWFSSTFDRDEKISKRKTERMATSSEGFSSDCRPARPNGQSPLTLRRPSIAAAGSMYPTPPDALQNANGVTPSLDGTLSSPGNPLSAVAVPEADNNGSTSMAMAGSFEPGQDFSETKGQRSDSNLLGEAEHMFGDMGEDMFGDNAITEADFNFFDEEPEDIDLDAAMDALGDAKTYANISTEEHAVEEEMPNARASIKQELDAEKSSGMFTKPELRHAISAQNNENHDAMPRGRDSGPVSMKRESSPFDPQTVFKRVRATLAAAEKGGSIMKDTSSMTKIFEKMEFDPALPMINKKYEQGGQFDYSQSTTVGKPRLEKNVLPETDYLKRHGKLHRGFRNPMLYTGSLMGPLSNLEPPSFGRSPTKLDTQMSDDDQCSTESEQDESSYTSDEPTSPLKSSIKQAPVEDDAISQVTSLKEQDVIEEPDHQFAMELPRLSKPETPELPLAILFSDPEPISLELSLDDGDLIQVAQILTDQAATGTLNLCNQDCYASTSIVRHGRAAFLSDARAALQQLRDTVPAFLPGAEPVRLKAFLDIQDVLLQGQPRIQPRPKPGRDTNAEQIRPSNLYQIPGPHLEVRRSDARLSVLPSAVAFWESLGLAPSSGNKDITAVCVFPGWKGMVDNVKTFLGRIKSVYEVLRLGSFDNMALASEMDSGILPYELDRISTSPDATLTGHGSALVGSMEILRGSLSNLTVSETNVVVYFVYSPHNPGTIVEACAAFQRFFESHQKDLAAKKETATNELVLQLVSCDLLSSPTSIVVTPSPDLVKLCMETYDRCTLFGGPMPAPAIRLEQPLPRIIDFKLNTQASVSLIRENSCIHVAYAQTVDERWVTTAWTDDRGNQQATASYCLGRKGRPLSTPMNEVAQEIWESTLGLISAWKVHWRIIITKCGSMDQQETDFWIDLARNESKLQVTMILMTVNTDPSLQLVPPVVKLPQASVPFYTTPVSTPQANNIVSPEQSATPATPANGTAATPGGGEAGADLETDAVLADVTDQTWGAIVGHRLNNSSCVTDLYPALVSGYLIKRTGARAEDGPMAMEVNLIHTEAFPRSYEPLLREMLSYFRGLATLSRARGMIARDTDVRPWHIAAAEKAARAMYLLL</sequence>
<protein>
    <recommendedName>
        <fullName evidence="3 11">Mediator of RNA polymerase II transcription subunit 13</fullName>
    </recommendedName>
    <alternativeName>
        <fullName evidence="10 11">Mediator complex subunit 13</fullName>
    </alternativeName>
</protein>
<evidence type="ECO:0000256" key="11">
    <source>
        <dbReference type="RuleBase" id="RU364134"/>
    </source>
</evidence>
<comment type="function">
    <text evidence="9 11">Component of the SRB8-11 complex. The SRB8-11 complex is a regulatory module of the Mediator complex which is itself involved in regulation of basal and activated RNA polymerase II-dependent transcription. The SRB8-11 complex may be involved in the transcriptional repression of a subset of genes regulated by Mediator. It may inhibit the association of the Mediator complex with RNA polymerase II to form the holoenzyme complex.</text>
</comment>
<dbReference type="OrthoDB" id="103819at2759"/>
<evidence type="ECO:0000256" key="9">
    <source>
        <dbReference type="ARBA" id="ARBA00025661"/>
    </source>
</evidence>
<dbReference type="Pfam" id="PF06333">
    <property type="entry name" value="Med13_C"/>
    <property type="match status" value="1"/>
</dbReference>
<evidence type="ECO:0000256" key="5">
    <source>
        <dbReference type="ARBA" id="ARBA00023015"/>
    </source>
</evidence>
<organism evidence="16 17">
    <name type="scientific">Metarhizium rileyi (strain RCEF 4871)</name>
    <name type="common">Nomuraea rileyi</name>
    <dbReference type="NCBI Taxonomy" id="1649241"/>
    <lineage>
        <taxon>Eukaryota</taxon>
        <taxon>Fungi</taxon>
        <taxon>Dikarya</taxon>
        <taxon>Ascomycota</taxon>
        <taxon>Pezizomycotina</taxon>
        <taxon>Sordariomycetes</taxon>
        <taxon>Hypocreomycetidae</taxon>
        <taxon>Hypocreales</taxon>
        <taxon>Clavicipitaceae</taxon>
        <taxon>Metarhizium</taxon>
    </lineage>
</organism>
<gene>
    <name evidence="16" type="ORF">NOR_00440</name>
</gene>
<feature type="region of interest" description="Disordered" evidence="12">
    <location>
        <begin position="421"/>
        <end position="452"/>
    </location>
</feature>
<evidence type="ECO:0000256" key="8">
    <source>
        <dbReference type="ARBA" id="ARBA00023242"/>
    </source>
</evidence>
<evidence type="ECO:0000259" key="13">
    <source>
        <dbReference type="Pfam" id="PF06333"/>
    </source>
</evidence>
<comment type="similarity">
    <text evidence="2 11">Belongs to the Mediator complex subunit 13 family.</text>
</comment>
<feature type="compositionally biased region" description="Polar residues" evidence="12">
    <location>
        <begin position="1360"/>
        <end position="1371"/>
    </location>
</feature>
<dbReference type="Pfam" id="PF11597">
    <property type="entry name" value="Med13_N"/>
    <property type="match status" value="1"/>
</dbReference>
<evidence type="ECO:0000313" key="16">
    <source>
        <dbReference type="EMBL" id="OAA51847.1"/>
    </source>
</evidence>
<dbReference type="PANTHER" id="PTHR48249">
    <property type="entry name" value="MEDIATOR OF RNA POLYMERASE II TRANSCRIPTION SUBUNIT 13"/>
    <property type="match status" value="1"/>
</dbReference>
<proteinExistence type="inferred from homology"/>
<dbReference type="GO" id="GO:0003713">
    <property type="term" value="F:transcription coactivator activity"/>
    <property type="evidence" value="ECO:0007669"/>
    <property type="project" value="TreeGrafter"/>
</dbReference>
<feature type="compositionally biased region" description="Acidic residues" evidence="12">
    <location>
        <begin position="778"/>
        <end position="792"/>
    </location>
</feature>
<evidence type="ECO:0000256" key="3">
    <source>
        <dbReference type="ARBA" id="ARBA00019618"/>
    </source>
</evidence>
<keyword evidence="17" id="KW-1185">Reference proteome</keyword>
<feature type="compositionally biased region" description="Low complexity" evidence="12">
    <location>
        <begin position="1372"/>
        <end position="1384"/>
    </location>
</feature>
<feature type="compositionally biased region" description="Polar residues" evidence="12">
    <location>
        <begin position="155"/>
        <end position="167"/>
    </location>
</feature>